<gene>
    <name evidence="1" type="ORF">K443DRAFT_679686</name>
</gene>
<dbReference type="AlphaFoldDB" id="A0A0C9WPB3"/>
<keyword evidence="2" id="KW-1185">Reference proteome</keyword>
<proteinExistence type="predicted"/>
<sequence>MKTAYPSAAHQRHGLSQRHTYGCTHRGLGLFSSVDIQLLRTKAKGQKYQTHWRVLIAPRADYKFNEGWGAWLLCIGQ</sequence>
<dbReference type="HOGENOM" id="CLU_2638417_0_0_1"/>
<reference evidence="1 2" key="1">
    <citation type="submission" date="2014-04" db="EMBL/GenBank/DDBJ databases">
        <authorList>
            <consortium name="DOE Joint Genome Institute"/>
            <person name="Kuo A."/>
            <person name="Kohler A."/>
            <person name="Nagy L.G."/>
            <person name="Floudas D."/>
            <person name="Copeland A."/>
            <person name="Barry K.W."/>
            <person name="Cichocki N."/>
            <person name="Veneault-Fourrey C."/>
            <person name="LaButti K."/>
            <person name="Lindquist E.A."/>
            <person name="Lipzen A."/>
            <person name="Lundell T."/>
            <person name="Morin E."/>
            <person name="Murat C."/>
            <person name="Sun H."/>
            <person name="Tunlid A."/>
            <person name="Henrissat B."/>
            <person name="Grigoriev I.V."/>
            <person name="Hibbett D.S."/>
            <person name="Martin F."/>
            <person name="Nordberg H.P."/>
            <person name="Cantor M.N."/>
            <person name="Hua S.X."/>
        </authorList>
    </citation>
    <scope>NUCLEOTIDE SEQUENCE [LARGE SCALE GENOMIC DNA]</scope>
    <source>
        <strain evidence="1 2">LaAM-08-1</strain>
    </source>
</reference>
<accession>A0A0C9WPB3</accession>
<name>A0A0C9WPB3_9AGAR</name>
<evidence type="ECO:0000313" key="2">
    <source>
        <dbReference type="Proteomes" id="UP000054477"/>
    </source>
</evidence>
<dbReference type="EMBL" id="KN838639">
    <property type="protein sequence ID" value="KIJ99784.1"/>
    <property type="molecule type" value="Genomic_DNA"/>
</dbReference>
<dbReference type="Proteomes" id="UP000054477">
    <property type="component" value="Unassembled WGS sequence"/>
</dbReference>
<reference evidence="2" key="2">
    <citation type="submission" date="2015-01" db="EMBL/GenBank/DDBJ databases">
        <title>Evolutionary Origins and Diversification of the Mycorrhizal Mutualists.</title>
        <authorList>
            <consortium name="DOE Joint Genome Institute"/>
            <consortium name="Mycorrhizal Genomics Consortium"/>
            <person name="Kohler A."/>
            <person name="Kuo A."/>
            <person name="Nagy L.G."/>
            <person name="Floudas D."/>
            <person name="Copeland A."/>
            <person name="Barry K.W."/>
            <person name="Cichocki N."/>
            <person name="Veneault-Fourrey C."/>
            <person name="LaButti K."/>
            <person name="Lindquist E.A."/>
            <person name="Lipzen A."/>
            <person name="Lundell T."/>
            <person name="Morin E."/>
            <person name="Murat C."/>
            <person name="Riley R."/>
            <person name="Ohm R."/>
            <person name="Sun H."/>
            <person name="Tunlid A."/>
            <person name="Henrissat B."/>
            <person name="Grigoriev I.V."/>
            <person name="Hibbett D.S."/>
            <person name="Martin F."/>
        </authorList>
    </citation>
    <scope>NUCLEOTIDE SEQUENCE [LARGE SCALE GENOMIC DNA]</scope>
    <source>
        <strain evidence="2">LaAM-08-1</strain>
    </source>
</reference>
<evidence type="ECO:0000313" key="1">
    <source>
        <dbReference type="EMBL" id="KIJ99784.1"/>
    </source>
</evidence>
<protein>
    <submittedName>
        <fullName evidence="1">Uncharacterized protein</fullName>
    </submittedName>
</protein>
<organism evidence="1 2">
    <name type="scientific">Laccaria amethystina LaAM-08-1</name>
    <dbReference type="NCBI Taxonomy" id="1095629"/>
    <lineage>
        <taxon>Eukaryota</taxon>
        <taxon>Fungi</taxon>
        <taxon>Dikarya</taxon>
        <taxon>Basidiomycota</taxon>
        <taxon>Agaricomycotina</taxon>
        <taxon>Agaricomycetes</taxon>
        <taxon>Agaricomycetidae</taxon>
        <taxon>Agaricales</taxon>
        <taxon>Agaricineae</taxon>
        <taxon>Hydnangiaceae</taxon>
        <taxon>Laccaria</taxon>
    </lineage>
</organism>